<reference evidence="6" key="3">
    <citation type="submission" date="2025-09" db="UniProtKB">
        <authorList>
            <consortium name="Ensembl"/>
        </authorList>
    </citation>
    <scope>IDENTIFICATION</scope>
</reference>
<dbReference type="GO" id="GO:0005737">
    <property type="term" value="C:cytoplasm"/>
    <property type="evidence" value="ECO:0000318"/>
    <property type="project" value="GO_Central"/>
</dbReference>
<dbReference type="FunFam" id="1.10.238.10:FF:000044">
    <property type="entry name" value="Protein S100"/>
    <property type="match status" value="1"/>
</dbReference>
<keyword evidence="4" id="KW-0106">Calcium</keyword>
<feature type="domain" description="EF-hand" evidence="5">
    <location>
        <begin position="74"/>
        <end position="109"/>
    </location>
</feature>
<dbReference type="GO" id="GO:0048306">
    <property type="term" value="F:calcium-dependent protein binding"/>
    <property type="evidence" value="ECO:0000318"/>
    <property type="project" value="GO_Central"/>
</dbReference>
<dbReference type="GO" id="GO:0043542">
    <property type="term" value="P:endothelial cell migration"/>
    <property type="evidence" value="ECO:0000318"/>
    <property type="project" value="GO_Central"/>
</dbReference>
<keyword evidence="7" id="KW-1185">Reference proteome</keyword>
<dbReference type="AlphaFoldDB" id="F6PQC0"/>
<name>F6PQC0_MONDO</name>
<evidence type="ECO:0000256" key="2">
    <source>
        <dbReference type="ARBA" id="ARBA00022723"/>
    </source>
</evidence>
<dbReference type="Bgee" id="ENSMODG00000002897">
    <property type="expression patterns" value="Expressed in skeletal muscle tissue and 4 other cell types or tissues"/>
</dbReference>
<dbReference type="GeneTree" id="ENSGT00940000162871"/>
<protein>
    <submittedName>
        <fullName evidence="6">S100 calcium binding protein P</fullName>
    </submittedName>
</protein>
<dbReference type="SUPFAM" id="SSF47473">
    <property type="entry name" value="EF-hand"/>
    <property type="match status" value="1"/>
</dbReference>
<organism evidence="6 7">
    <name type="scientific">Monodelphis domestica</name>
    <name type="common">Gray short-tailed opossum</name>
    <dbReference type="NCBI Taxonomy" id="13616"/>
    <lineage>
        <taxon>Eukaryota</taxon>
        <taxon>Metazoa</taxon>
        <taxon>Chordata</taxon>
        <taxon>Craniata</taxon>
        <taxon>Vertebrata</taxon>
        <taxon>Euteleostomi</taxon>
        <taxon>Mammalia</taxon>
        <taxon>Metatheria</taxon>
        <taxon>Didelphimorphia</taxon>
        <taxon>Didelphidae</taxon>
        <taxon>Monodelphis</taxon>
    </lineage>
</organism>
<dbReference type="Gene3D" id="1.10.238.10">
    <property type="entry name" value="EF-hand"/>
    <property type="match status" value="1"/>
</dbReference>
<evidence type="ECO:0000313" key="6">
    <source>
        <dbReference type="Ensembl" id="ENSMODP00000003527.2"/>
    </source>
</evidence>
<dbReference type="GO" id="GO:0005509">
    <property type="term" value="F:calcium ion binding"/>
    <property type="evidence" value="ECO:0000318"/>
    <property type="project" value="GO_Central"/>
</dbReference>
<evidence type="ECO:0000256" key="1">
    <source>
        <dbReference type="ARBA" id="ARBA00007323"/>
    </source>
</evidence>
<sequence length="120" mass="13613">MSLPAPTHHQPNLFLEGREFKGIDKMSELEMAMGMLIDVFDRYSSTEGNKDTLTKAELKTLIEKEFPNFVKNSKDKDAVDKLFKNLDDNGDSQVDFNEFIIFVAALTCACHKICHEKGPK</sequence>
<dbReference type="SMART" id="SM01394">
    <property type="entry name" value="S_100"/>
    <property type="match status" value="1"/>
</dbReference>
<proteinExistence type="inferred from homology"/>
<dbReference type="HOGENOM" id="CLU_138624_2_1_1"/>
<dbReference type="PROSITE" id="PS50222">
    <property type="entry name" value="EF_HAND_2"/>
    <property type="match status" value="1"/>
</dbReference>
<dbReference type="GO" id="GO:0005654">
    <property type="term" value="C:nucleoplasm"/>
    <property type="evidence" value="ECO:0007669"/>
    <property type="project" value="Ensembl"/>
</dbReference>
<dbReference type="PANTHER" id="PTHR11639">
    <property type="entry name" value="S100 CALCIUM-BINDING PROTEIN"/>
    <property type="match status" value="1"/>
</dbReference>
<dbReference type="Pfam" id="PF01023">
    <property type="entry name" value="S_100"/>
    <property type="match status" value="1"/>
</dbReference>
<evidence type="ECO:0000256" key="3">
    <source>
        <dbReference type="ARBA" id="ARBA00022737"/>
    </source>
</evidence>
<reference evidence="6" key="2">
    <citation type="submission" date="2025-08" db="UniProtKB">
        <authorList>
            <consortium name="Ensembl"/>
        </authorList>
    </citation>
    <scope>IDENTIFICATION</scope>
</reference>
<dbReference type="PROSITE" id="PS00303">
    <property type="entry name" value="S100_CABP"/>
    <property type="match status" value="1"/>
</dbReference>
<dbReference type="Ensembl" id="ENSMODT00000003604.3">
    <property type="protein sequence ID" value="ENSMODP00000003527.2"/>
    <property type="gene ID" value="ENSMODG00000002897.3"/>
</dbReference>
<keyword evidence="3" id="KW-0677">Repeat</keyword>
<dbReference type="GO" id="GO:0042803">
    <property type="term" value="F:protein homodimerization activity"/>
    <property type="evidence" value="ECO:0007669"/>
    <property type="project" value="Ensembl"/>
</dbReference>
<gene>
    <name evidence="6" type="primary">S100P</name>
</gene>
<evidence type="ECO:0000259" key="5">
    <source>
        <dbReference type="PROSITE" id="PS50222"/>
    </source>
</evidence>
<dbReference type="STRING" id="13616.ENSMODP00000003527"/>
<dbReference type="InParanoid" id="F6PQC0"/>
<dbReference type="CDD" id="cd00213">
    <property type="entry name" value="S-100"/>
    <property type="match status" value="1"/>
</dbReference>
<dbReference type="InterPro" id="IPR001751">
    <property type="entry name" value="S100/CaBP7/8-like_CS"/>
</dbReference>
<dbReference type="PANTHER" id="PTHR11639:SF139">
    <property type="entry name" value="PROTEIN S100-P"/>
    <property type="match status" value="1"/>
</dbReference>
<dbReference type="OMA" id="TCACHNR"/>
<comment type="similarity">
    <text evidence="1">Belongs to the S-100 family.</text>
</comment>
<evidence type="ECO:0000256" key="4">
    <source>
        <dbReference type="ARBA" id="ARBA00022837"/>
    </source>
</evidence>
<dbReference type="FunCoup" id="F6PQC0">
    <property type="interactions" value="95"/>
</dbReference>
<reference evidence="6 7" key="1">
    <citation type="journal article" date="2007" name="Nature">
        <title>Genome of the marsupial Monodelphis domestica reveals innovation in non-coding sequences.</title>
        <authorList>
            <person name="Mikkelsen T.S."/>
            <person name="Wakefield M.J."/>
            <person name="Aken B."/>
            <person name="Amemiya C.T."/>
            <person name="Chang J.L."/>
            <person name="Duke S."/>
            <person name="Garber M."/>
            <person name="Gentles A.J."/>
            <person name="Goodstadt L."/>
            <person name="Heger A."/>
            <person name="Jurka J."/>
            <person name="Kamal M."/>
            <person name="Mauceli E."/>
            <person name="Searle S.M."/>
            <person name="Sharpe T."/>
            <person name="Baker M.L."/>
            <person name="Batzer M.A."/>
            <person name="Benos P.V."/>
            <person name="Belov K."/>
            <person name="Clamp M."/>
            <person name="Cook A."/>
            <person name="Cuff J."/>
            <person name="Das R."/>
            <person name="Davidow L."/>
            <person name="Deakin J.E."/>
            <person name="Fazzari M.J."/>
            <person name="Glass J.L."/>
            <person name="Grabherr M."/>
            <person name="Greally J.M."/>
            <person name="Gu W."/>
            <person name="Hore T.A."/>
            <person name="Huttley G.A."/>
            <person name="Kleber M."/>
            <person name="Jirtle R.L."/>
            <person name="Koina E."/>
            <person name="Lee J.T."/>
            <person name="Mahony S."/>
            <person name="Marra M.A."/>
            <person name="Miller R.D."/>
            <person name="Nicholls R.D."/>
            <person name="Oda M."/>
            <person name="Papenfuss A.T."/>
            <person name="Parra Z.E."/>
            <person name="Pollock D.D."/>
            <person name="Ray D.A."/>
            <person name="Schein J.E."/>
            <person name="Speed T.P."/>
            <person name="Thompson K."/>
            <person name="VandeBerg J.L."/>
            <person name="Wade C.M."/>
            <person name="Walker J.A."/>
            <person name="Waters P.D."/>
            <person name="Webber C."/>
            <person name="Weidman J.R."/>
            <person name="Xie X."/>
            <person name="Zody M.C."/>
            <person name="Baldwin J."/>
            <person name="Abdouelleil A."/>
            <person name="Abdulkadir J."/>
            <person name="Abebe A."/>
            <person name="Abera B."/>
            <person name="Abreu J."/>
            <person name="Acer S.C."/>
            <person name="Aftuck L."/>
            <person name="Alexander A."/>
            <person name="An P."/>
            <person name="Anderson E."/>
            <person name="Anderson S."/>
            <person name="Arachi H."/>
            <person name="Azer M."/>
            <person name="Bachantsang P."/>
            <person name="Barry A."/>
            <person name="Bayul T."/>
            <person name="Berlin A."/>
            <person name="Bessette D."/>
            <person name="Bloom T."/>
            <person name="Bloom T."/>
            <person name="Boguslavskiy L."/>
            <person name="Bonnet C."/>
            <person name="Boukhgalter B."/>
            <person name="Bourzgui I."/>
            <person name="Brown A."/>
            <person name="Cahill P."/>
            <person name="Channer S."/>
            <person name="Cheshatsang Y."/>
            <person name="Chuda L."/>
            <person name="Citroen M."/>
            <person name="Collymore A."/>
            <person name="Cooke P."/>
            <person name="Costello M."/>
            <person name="D'Aco K."/>
            <person name="Daza R."/>
            <person name="De Haan G."/>
            <person name="DeGray S."/>
            <person name="DeMaso C."/>
            <person name="Dhargay N."/>
            <person name="Dooley K."/>
            <person name="Dooley E."/>
            <person name="Doricent M."/>
            <person name="Dorje P."/>
            <person name="Dorjee K."/>
            <person name="Dupes A."/>
            <person name="Elong R."/>
            <person name="Falk J."/>
            <person name="Farina A."/>
            <person name="Faro S."/>
            <person name="Ferguson D."/>
            <person name="Fisher S."/>
            <person name="Foley C.D."/>
            <person name="Franke A."/>
            <person name="Friedrich D."/>
            <person name="Gadbois L."/>
            <person name="Gearin G."/>
            <person name="Gearin C.R."/>
            <person name="Giannoukos G."/>
            <person name="Goode T."/>
            <person name="Graham J."/>
            <person name="Grandbois E."/>
            <person name="Grewal S."/>
            <person name="Gyaltsen K."/>
            <person name="Hafez N."/>
            <person name="Hagos B."/>
            <person name="Hall J."/>
            <person name="Henson C."/>
            <person name="Hollinger A."/>
            <person name="Honan T."/>
            <person name="Huard M.D."/>
            <person name="Hughes L."/>
            <person name="Hurhula B."/>
            <person name="Husby M.E."/>
            <person name="Kamat A."/>
            <person name="Kanga B."/>
            <person name="Kashin S."/>
            <person name="Khazanovich D."/>
            <person name="Kisner P."/>
            <person name="Lance K."/>
            <person name="Lara M."/>
            <person name="Lee W."/>
            <person name="Lennon N."/>
            <person name="Letendre F."/>
            <person name="LeVine R."/>
            <person name="Lipovsky A."/>
            <person name="Liu X."/>
            <person name="Liu J."/>
            <person name="Liu S."/>
            <person name="Lokyitsang T."/>
            <person name="Lokyitsang Y."/>
            <person name="Lubonja R."/>
            <person name="Lui A."/>
            <person name="MacDonald P."/>
            <person name="Magnisalis V."/>
            <person name="Maru K."/>
            <person name="Matthews C."/>
            <person name="McCusker W."/>
            <person name="McDonough S."/>
            <person name="Mehta T."/>
            <person name="Meldrim J."/>
            <person name="Meneus L."/>
            <person name="Mihai O."/>
            <person name="Mihalev A."/>
            <person name="Mihova T."/>
            <person name="Mittelman R."/>
            <person name="Mlenga V."/>
            <person name="Montmayeur A."/>
            <person name="Mulrain L."/>
            <person name="Navidi A."/>
            <person name="Naylor J."/>
            <person name="Negash T."/>
            <person name="Nguyen T."/>
            <person name="Nguyen N."/>
            <person name="Nicol R."/>
            <person name="Norbu C."/>
            <person name="Norbu N."/>
            <person name="Novod N."/>
            <person name="O'Neill B."/>
            <person name="Osman S."/>
            <person name="Markiewicz E."/>
            <person name="Oyono O.L."/>
            <person name="Patti C."/>
            <person name="Phunkhang P."/>
            <person name="Pierre F."/>
            <person name="Priest M."/>
            <person name="Raghuraman S."/>
            <person name="Rege F."/>
            <person name="Reyes R."/>
            <person name="Rise C."/>
            <person name="Rogov P."/>
            <person name="Ross K."/>
            <person name="Ryan E."/>
            <person name="Settipalli S."/>
            <person name="Shea T."/>
            <person name="Sherpa N."/>
            <person name="Shi L."/>
            <person name="Shih D."/>
            <person name="Sparrow T."/>
            <person name="Spaulding J."/>
            <person name="Stalker J."/>
            <person name="Stange-Thomann N."/>
            <person name="Stavropoulos S."/>
            <person name="Stone C."/>
            <person name="Strader C."/>
            <person name="Tesfaye S."/>
            <person name="Thomson T."/>
            <person name="Thoulutsang Y."/>
            <person name="Thoulutsang D."/>
            <person name="Topham K."/>
            <person name="Topping I."/>
            <person name="Tsamla T."/>
            <person name="Vassiliev H."/>
            <person name="Vo A."/>
            <person name="Wangchuk T."/>
            <person name="Wangdi T."/>
            <person name="Weiand M."/>
            <person name="Wilkinson J."/>
            <person name="Wilson A."/>
            <person name="Yadav S."/>
            <person name="Young G."/>
            <person name="Yu Q."/>
            <person name="Zembek L."/>
            <person name="Zhong D."/>
            <person name="Zimmer A."/>
            <person name="Zwirko Z."/>
            <person name="Jaffe D.B."/>
            <person name="Alvarez P."/>
            <person name="Brockman W."/>
            <person name="Butler J."/>
            <person name="Chin C."/>
            <person name="Gnerre S."/>
            <person name="MacCallum I."/>
            <person name="Graves J.A."/>
            <person name="Ponting C.P."/>
            <person name="Breen M."/>
            <person name="Samollow P.B."/>
            <person name="Lander E.S."/>
            <person name="Lindblad-Toh K."/>
        </authorList>
    </citation>
    <scope>NUCLEOTIDE SEQUENCE [LARGE SCALE GENOMIC DNA]</scope>
</reference>
<evidence type="ECO:0000313" key="7">
    <source>
        <dbReference type="Proteomes" id="UP000002280"/>
    </source>
</evidence>
<keyword evidence="2" id="KW-0479">Metal-binding</keyword>
<dbReference type="InterPro" id="IPR013787">
    <property type="entry name" value="S100_Ca-bd_sub"/>
</dbReference>
<dbReference type="InterPro" id="IPR011992">
    <property type="entry name" value="EF-hand-dom_pair"/>
</dbReference>
<dbReference type="Proteomes" id="UP000002280">
    <property type="component" value="Chromosome 5"/>
</dbReference>
<dbReference type="InterPro" id="IPR034325">
    <property type="entry name" value="S-100_dom"/>
</dbReference>
<dbReference type="eggNOG" id="ENOG502S6E1">
    <property type="taxonomic scope" value="Eukaryota"/>
</dbReference>
<dbReference type="InterPro" id="IPR002048">
    <property type="entry name" value="EF_hand_dom"/>
</dbReference>
<accession>F6PQC0</accession>
<dbReference type="GO" id="GO:0046914">
    <property type="term" value="F:transition metal ion binding"/>
    <property type="evidence" value="ECO:0007669"/>
    <property type="project" value="InterPro"/>
</dbReference>
<dbReference type="SMART" id="SM00054">
    <property type="entry name" value="EFh"/>
    <property type="match status" value="1"/>
</dbReference>